<dbReference type="InParanoid" id="B5YJA0"/>
<organism evidence="1 2">
    <name type="scientific">Thermodesulfovibrio yellowstonii (strain ATCC 51303 / DSM 11347 / YP87)</name>
    <dbReference type="NCBI Taxonomy" id="289376"/>
    <lineage>
        <taxon>Bacteria</taxon>
        <taxon>Pseudomonadati</taxon>
        <taxon>Nitrospirota</taxon>
        <taxon>Thermodesulfovibrionia</taxon>
        <taxon>Thermodesulfovibrionales</taxon>
        <taxon>Thermodesulfovibrionaceae</taxon>
        <taxon>Thermodesulfovibrio</taxon>
    </lineage>
</organism>
<protein>
    <submittedName>
        <fullName evidence="1">Uncharacterized protein</fullName>
    </submittedName>
</protein>
<dbReference type="KEGG" id="tye:THEYE_A0470"/>
<sequence>MVDITSKHIFQLEHFCNPERLFHPENNCYPEHLCHPEYHCHPERKRGVSSVSFIPSILNRREEFAFKGHPEGKARGISSFRKTEEIPRKPFAYGSGLASLGSELHSYSVTPSESEGSTPLEARRFLTPLRFVRNDRE</sequence>
<reference evidence="1 2" key="2">
    <citation type="journal article" date="2015" name="Genome Announc.">
        <title>Genome Sequence of the Sulfate-Reducing Thermophilic Bacterium Thermodesulfovibrio yellowstonii Strain DSM 11347T (Phylum Nitrospirae).</title>
        <authorList>
            <person name="Bhatnagar S."/>
            <person name="Badger J.H."/>
            <person name="Madupu R."/>
            <person name="Khouri H.M."/>
            <person name="O'Connor E.M."/>
            <person name="Robb F.T."/>
            <person name="Ward N.L."/>
            <person name="Eisen J.A."/>
        </authorList>
    </citation>
    <scope>NUCLEOTIDE SEQUENCE [LARGE SCALE GENOMIC DNA]</scope>
    <source>
        <strain evidence="2">ATCC 51303 / DSM 11347 / YP87</strain>
    </source>
</reference>
<dbReference type="STRING" id="289376.THEYE_A0470"/>
<keyword evidence="2" id="KW-1185">Reference proteome</keyword>
<gene>
    <name evidence="1" type="ordered locus">THEYE_A0470</name>
</gene>
<reference evidence="2" key="1">
    <citation type="submission" date="2008-08" db="EMBL/GenBank/DDBJ databases">
        <title>The complete genome sequence of Thermodesulfovibrio yellowstonii strain ATCC 51303 / DSM 11347 / YP87.</title>
        <authorList>
            <person name="Dodson R.J."/>
            <person name="Durkin A.S."/>
            <person name="Wu M."/>
            <person name="Eisen J."/>
            <person name="Sutton G."/>
        </authorList>
    </citation>
    <scope>NUCLEOTIDE SEQUENCE [LARGE SCALE GENOMIC DNA]</scope>
    <source>
        <strain evidence="2">ATCC 51303 / DSM 11347 / YP87</strain>
    </source>
</reference>
<proteinExistence type="predicted"/>
<accession>B5YJA0</accession>
<evidence type="ECO:0000313" key="1">
    <source>
        <dbReference type="EMBL" id="ACI21687.1"/>
    </source>
</evidence>
<evidence type="ECO:0000313" key="2">
    <source>
        <dbReference type="Proteomes" id="UP000000718"/>
    </source>
</evidence>
<dbReference type="Proteomes" id="UP000000718">
    <property type="component" value="Chromosome"/>
</dbReference>
<name>B5YJA0_THEYD</name>
<dbReference type="AlphaFoldDB" id="B5YJA0"/>
<dbReference type="EMBL" id="CP001147">
    <property type="protein sequence ID" value="ACI21687.1"/>
    <property type="molecule type" value="Genomic_DNA"/>
</dbReference>
<dbReference type="EnsemblBacteria" id="ACI21687">
    <property type="protein sequence ID" value="ACI21687"/>
    <property type="gene ID" value="THEYE_A0470"/>
</dbReference>
<dbReference type="HOGENOM" id="CLU_1864215_0_0_0"/>